<dbReference type="InterPro" id="IPR013786">
    <property type="entry name" value="AcylCoA_DH/ox_N"/>
</dbReference>
<evidence type="ECO:0000256" key="4">
    <source>
        <dbReference type="ARBA" id="ARBA00022827"/>
    </source>
</evidence>
<keyword evidence="11" id="KW-1185">Reference proteome</keyword>
<evidence type="ECO:0000256" key="3">
    <source>
        <dbReference type="ARBA" id="ARBA00022630"/>
    </source>
</evidence>
<dbReference type="InterPro" id="IPR006091">
    <property type="entry name" value="Acyl-CoA_Oxase/DH_mid-dom"/>
</dbReference>
<dbReference type="SUPFAM" id="SSF56645">
    <property type="entry name" value="Acyl-CoA dehydrogenase NM domain-like"/>
    <property type="match status" value="1"/>
</dbReference>
<keyword evidence="4 6" id="KW-0274">FAD</keyword>
<name>A0A4R8LMY7_9BACL</name>
<dbReference type="InterPro" id="IPR036250">
    <property type="entry name" value="AcylCo_DH-like_C"/>
</dbReference>
<dbReference type="Pfam" id="PF02771">
    <property type="entry name" value="Acyl-CoA_dh_N"/>
    <property type="match status" value="1"/>
</dbReference>
<dbReference type="Pfam" id="PF02770">
    <property type="entry name" value="Acyl-CoA_dh_M"/>
    <property type="match status" value="1"/>
</dbReference>
<comment type="caution">
    <text evidence="10">The sequence shown here is derived from an EMBL/GenBank/DDBJ whole genome shotgun (WGS) entry which is preliminary data.</text>
</comment>
<evidence type="ECO:0000259" key="9">
    <source>
        <dbReference type="Pfam" id="PF02771"/>
    </source>
</evidence>
<feature type="domain" description="Acyl-CoA dehydrogenase/oxidase C-terminal" evidence="7">
    <location>
        <begin position="264"/>
        <end position="438"/>
    </location>
</feature>
<keyword evidence="5 6" id="KW-0560">Oxidoreductase</keyword>
<evidence type="ECO:0000313" key="10">
    <source>
        <dbReference type="EMBL" id="TDY46710.1"/>
    </source>
</evidence>
<evidence type="ECO:0000259" key="8">
    <source>
        <dbReference type="Pfam" id="PF02770"/>
    </source>
</evidence>
<comment type="similarity">
    <text evidence="2 6">Belongs to the acyl-CoA dehydrogenase family.</text>
</comment>
<keyword evidence="3 6" id="KW-0285">Flavoprotein</keyword>
<evidence type="ECO:0000256" key="6">
    <source>
        <dbReference type="RuleBase" id="RU362125"/>
    </source>
</evidence>
<dbReference type="EMBL" id="SORF01000006">
    <property type="protein sequence ID" value="TDY46710.1"/>
    <property type="molecule type" value="Genomic_DNA"/>
</dbReference>
<dbReference type="FunFam" id="1.10.540.10:FF:000001">
    <property type="entry name" value="Very long-chain-specific acyl-CoA dehydrogenase, mitochondrial"/>
    <property type="match status" value="1"/>
</dbReference>
<dbReference type="Proteomes" id="UP000294581">
    <property type="component" value="Unassembled WGS sequence"/>
</dbReference>
<dbReference type="Gene3D" id="1.20.140.10">
    <property type="entry name" value="Butyryl-CoA Dehydrogenase, subunit A, domain 3"/>
    <property type="match status" value="2"/>
</dbReference>
<evidence type="ECO:0000256" key="1">
    <source>
        <dbReference type="ARBA" id="ARBA00001974"/>
    </source>
</evidence>
<proteinExistence type="inferred from homology"/>
<dbReference type="Gene3D" id="2.40.110.10">
    <property type="entry name" value="Butyryl-CoA Dehydrogenase, subunit A, domain 2"/>
    <property type="match status" value="1"/>
</dbReference>
<reference evidence="10 11" key="1">
    <citation type="submission" date="2019-03" db="EMBL/GenBank/DDBJ databases">
        <title>Genomic Encyclopedia of Type Strains, Phase IV (KMG-IV): sequencing the most valuable type-strain genomes for metagenomic binning, comparative biology and taxonomic classification.</title>
        <authorList>
            <person name="Goeker M."/>
        </authorList>
    </citation>
    <scope>NUCLEOTIDE SEQUENCE [LARGE SCALE GENOMIC DNA]</scope>
    <source>
        <strain evidence="10 11">DSM 17974</strain>
    </source>
</reference>
<evidence type="ECO:0000256" key="2">
    <source>
        <dbReference type="ARBA" id="ARBA00009347"/>
    </source>
</evidence>
<dbReference type="InterPro" id="IPR009100">
    <property type="entry name" value="AcylCoA_DH/oxidase_NM_dom_sf"/>
</dbReference>
<protein>
    <submittedName>
        <fullName evidence="10">Alkylation response protein AidB-like acyl-CoA dehydrogenase</fullName>
    </submittedName>
</protein>
<dbReference type="RefSeq" id="WP_243835056.1">
    <property type="nucleotide sequence ID" value="NZ_SORF01000006.1"/>
</dbReference>
<dbReference type="GO" id="GO:0003995">
    <property type="term" value="F:acyl-CoA dehydrogenase activity"/>
    <property type="evidence" value="ECO:0007669"/>
    <property type="project" value="InterPro"/>
</dbReference>
<dbReference type="AlphaFoldDB" id="A0A4R8LMY7"/>
<dbReference type="InterPro" id="IPR009075">
    <property type="entry name" value="AcylCo_DH/oxidase_C"/>
</dbReference>
<accession>A0A4R8LMY7</accession>
<dbReference type="PANTHER" id="PTHR43884:SF12">
    <property type="entry name" value="ISOVALERYL-COA DEHYDROGENASE, MITOCHONDRIAL-RELATED"/>
    <property type="match status" value="1"/>
</dbReference>
<dbReference type="InterPro" id="IPR046373">
    <property type="entry name" value="Acyl-CoA_Oxase/DH_mid-dom_sf"/>
</dbReference>
<dbReference type="SUPFAM" id="SSF47203">
    <property type="entry name" value="Acyl-CoA dehydrogenase C-terminal domain-like"/>
    <property type="match status" value="2"/>
</dbReference>
<sequence length="602" mass="64765">MSISAHLKSLAYAAPRKGMHRTVDVTQEFHPGPQSALTPERRSDEHDLIEETARSFVERDVLPRMEALEAGDVGALKALYRKAGELGLIGVDLPEAYGGLELDPLSSLLVAETLGETAGFGVSINIHSGVALHPILYFGDESQRASYLPQLAAGEVIASYALTEPDAGSDAIHGKTSARRDEARGCYVLSGQKQWISNARVAGVYVVFAQLADRGMTAFVVDRDRQGVSVGKEEHKVGIHASPTASLILDDVEVPESALLGAPGHGHRIALSVLNLARHKMALYALGQARRAIRIAAAYAKERRQFGVPIASFGMIREKLGYMAARYFVARSAAYRAAGELAPGKKRALDLALRSDLEPEEKVRGVSSALSSCIAACSLNKVLATEVQAFIIDEAVQIHGGYGYMEDYEIARMYRDARITRIFEGTNEINRLAVVRDLLHARAREASACSSGGSSSPSPAASLSLAAHLPGSRLRSTLEGAEQALRAMRVGFDAVVEAALACEGARLIDQQAIVRRLADAKMWLYAFESSLVRVALAADARGPARDLGAEFAAVAWADAVRYGFTPLLEAARHVGVKLDGLEYPDEIGQLQAIAEYVLDRVR</sequence>
<evidence type="ECO:0000256" key="5">
    <source>
        <dbReference type="ARBA" id="ARBA00023002"/>
    </source>
</evidence>
<dbReference type="PANTHER" id="PTHR43884">
    <property type="entry name" value="ACYL-COA DEHYDROGENASE"/>
    <property type="match status" value="1"/>
</dbReference>
<dbReference type="InterPro" id="IPR037069">
    <property type="entry name" value="AcylCoA_DH/ox_N_sf"/>
</dbReference>
<dbReference type="GO" id="GO:0050660">
    <property type="term" value="F:flavin adenine dinucleotide binding"/>
    <property type="evidence" value="ECO:0007669"/>
    <property type="project" value="InterPro"/>
</dbReference>
<dbReference type="PROSITE" id="PS00073">
    <property type="entry name" value="ACYL_COA_DH_2"/>
    <property type="match status" value="1"/>
</dbReference>
<feature type="domain" description="Acyl-CoA dehydrogenase/oxidase N-terminal" evidence="9">
    <location>
        <begin position="43"/>
        <end position="155"/>
    </location>
</feature>
<dbReference type="InterPro" id="IPR006089">
    <property type="entry name" value="Acyl-CoA_DH_CS"/>
</dbReference>
<feature type="domain" description="Acyl-CoA oxidase/dehydrogenase middle" evidence="8">
    <location>
        <begin position="160"/>
        <end position="252"/>
    </location>
</feature>
<gene>
    <name evidence="10" type="ORF">C7445_106139</name>
</gene>
<organism evidence="10 11">
    <name type="scientific">Alicyclobacillus sacchari</name>
    <dbReference type="NCBI Taxonomy" id="392010"/>
    <lineage>
        <taxon>Bacteria</taxon>
        <taxon>Bacillati</taxon>
        <taxon>Bacillota</taxon>
        <taxon>Bacilli</taxon>
        <taxon>Bacillales</taxon>
        <taxon>Alicyclobacillaceae</taxon>
        <taxon>Alicyclobacillus</taxon>
    </lineage>
</organism>
<evidence type="ECO:0000259" key="7">
    <source>
        <dbReference type="Pfam" id="PF00441"/>
    </source>
</evidence>
<comment type="cofactor">
    <cofactor evidence="1 6">
        <name>FAD</name>
        <dbReference type="ChEBI" id="CHEBI:57692"/>
    </cofactor>
</comment>
<dbReference type="Gene3D" id="1.10.540.10">
    <property type="entry name" value="Acyl-CoA dehydrogenase/oxidase, N-terminal domain"/>
    <property type="match status" value="1"/>
</dbReference>
<evidence type="ECO:0000313" key="11">
    <source>
        <dbReference type="Proteomes" id="UP000294581"/>
    </source>
</evidence>
<dbReference type="Pfam" id="PF00441">
    <property type="entry name" value="Acyl-CoA_dh_1"/>
    <property type="match status" value="1"/>
</dbReference>